<protein>
    <recommendedName>
        <fullName evidence="3">phospholipase D</fullName>
        <ecNumber evidence="3">3.1.4.4</ecNumber>
    </recommendedName>
</protein>
<dbReference type="SUPFAM" id="SSF56024">
    <property type="entry name" value="Phospholipase D/nuclease"/>
    <property type="match status" value="2"/>
</dbReference>
<gene>
    <name evidence="9" type="ORF">ACFFR3_47370</name>
</gene>
<evidence type="ECO:0000256" key="7">
    <source>
        <dbReference type="SAM" id="SignalP"/>
    </source>
</evidence>
<evidence type="ECO:0000259" key="8">
    <source>
        <dbReference type="Pfam" id="PF13091"/>
    </source>
</evidence>
<evidence type="ECO:0000313" key="9">
    <source>
        <dbReference type="EMBL" id="MFB9477162.1"/>
    </source>
</evidence>
<feature type="chain" id="PRO_5046869723" description="phospholipase D" evidence="7">
    <location>
        <begin position="26"/>
        <end position="409"/>
    </location>
</feature>
<keyword evidence="7" id="KW-0732">Signal</keyword>
<accession>A0ABV5P3W3</accession>
<evidence type="ECO:0000256" key="5">
    <source>
        <dbReference type="ARBA" id="ARBA00022963"/>
    </source>
</evidence>
<feature type="signal peptide" evidence="7">
    <location>
        <begin position="1"/>
        <end position="25"/>
    </location>
</feature>
<dbReference type="EMBL" id="JBHMCF010000060">
    <property type="protein sequence ID" value="MFB9477162.1"/>
    <property type="molecule type" value="Genomic_DNA"/>
</dbReference>
<keyword evidence="10" id="KW-1185">Reference proteome</keyword>
<evidence type="ECO:0000256" key="1">
    <source>
        <dbReference type="ARBA" id="ARBA00000798"/>
    </source>
</evidence>
<feature type="domain" description="Phospholipase D-like" evidence="8">
    <location>
        <begin position="265"/>
        <end position="387"/>
    </location>
</feature>
<reference evidence="9 10" key="1">
    <citation type="submission" date="2024-09" db="EMBL/GenBank/DDBJ databases">
        <authorList>
            <person name="Sun Q."/>
            <person name="Mori K."/>
        </authorList>
    </citation>
    <scope>NUCLEOTIDE SEQUENCE [LARGE SCALE GENOMIC DNA]</scope>
    <source>
        <strain evidence="9 10">JCM 3324</strain>
    </source>
</reference>
<comment type="caution">
    <text evidence="9">The sequence shown here is derived from an EMBL/GenBank/DDBJ whole genome shotgun (WGS) entry which is preliminary data.</text>
</comment>
<dbReference type="PANTHER" id="PTHR43856:SF1">
    <property type="entry name" value="MITOCHONDRIAL CARDIOLIPIN HYDROLASE"/>
    <property type="match status" value="1"/>
</dbReference>
<name>A0ABV5P3W3_9ACTN</name>
<dbReference type="InterPro" id="IPR051406">
    <property type="entry name" value="PLD_domain"/>
</dbReference>
<dbReference type="RefSeq" id="WP_345405823.1">
    <property type="nucleotide sequence ID" value="NZ_BAAAXS010000001.1"/>
</dbReference>
<keyword evidence="6" id="KW-0443">Lipid metabolism</keyword>
<dbReference type="Proteomes" id="UP001589568">
    <property type="component" value="Unassembled WGS sequence"/>
</dbReference>
<evidence type="ECO:0000256" key="6">
    <source>
        <dbReference type="ARBA" id="ARBA00023098"/>
    </source>
</evidence>
<comment type="catalytic activity">
    <reaction evidence="1">
        <text>a 1,2-diacyl-sn-glycero-3-phosphocholine + H2O = a 1,2-diacyl-sn-glycero-3-phosphate + choline + H(+)</text>
        <dbReference type="Rhea" id="RHEA:14445"/>
        <dbReference type="ChEBI" id="CHEBI:15354"/>
        <dbReference type="ChEBI" id="CHEBI:15377"/>
        <dbReference type="ChEBI" id="CHEBI:15378"/>
        <dbReference type="ChEBI" id="CHEBI:57643"/>
        <dbReference type="ChEBI" id="CHEBI:58608"/>
        <dbReference type="EC" id="3.1.4.4"/>
    </reaction>
</comment>
<feature type="domain" description="Phospholipase D-like" evidence="8">
    <location>
        <begin position="47"/>
        <end position="193"/>
    </location>
</feature>
<evidence type="ECO:0000256" key="4">
    <source>
        <dbReference type="ARBA" id="ARBA00022801"/>
    </source>
</evidence>
<proteinExistence type="inferred from homology"/>
<evidence type="ECO:0000313" key="10">
    <source>
        <dbReference type="Proteomes" id="UP001589568"/>
    </source>
</evidence>
<dbReference type="Gene3D" id="3.30.870.10">
    <property type="entry name" value="Endonuclease Chain A"/>
    <property type="match status" value="2"/>
</dbReference>
<dbReference type="EC" id="3.1.4.4" evidence="3"/>
<dbReference type="InterPro" id="IPR025202">
    <property type="entry name" value="PLD-like_dom"/>
</dbReference>
<comment type="similarity">
    <text evidence="2">Belongs to the phospholipase D family.</text>
</comment>
<sequence length="409" mass="44110">MFRRILVLLATAATLLSLTTAPAHAAVATEAVFNDPVSAPAAIQDRIVQLIQGADPGSTIRVSLYYASDATIPNALIAAKNAGRNVQVVFDKKMAGTAIQAALAGALGTDTGQSSWVLVCPSGRGCIGDRPLYGSESLNHNKFFLFSRTGGTDNVVVQSSANLHTGRDGFKGWNSALVLAGNAGIYNAYAAYFTDLKNRRVDNNYYDTRTPVTSGAAKVHFYPRQEGNGSPTDPAEDTLTTVLDHVTCTGNSEVGTVDGTHRTIVRVAMGIFSRTHLAQKLLALDRAGCYVEVAVNYNKVSASEVSSMNELVKTTGAYNGINVRYYCTADPIWIHSKYLLVEGKYYGVPDRKIVWTGSHNWSWNSLRQADEALLQLEDNTIFDRFRSNYYAVRVGSGIRSAGNGTAARC</sequence>
<keyword evidence="5" id="KW-0442">Lipid degradation</keyword>
<evidence type="ECO:0000256" key="2">
    <source>
        <dbReference type="ARBA" id="ARBA00008664"/>
    </source>
</evidence>
<dbReference type="PANTHER" id="PTHR43856">
    <property type="entry name" value="CARDIOLIPIN HYDROLASE"/>
    <property type="match status" value="1"/>
</dbReference>
<evidence type="ECO:0000256" key="3">
    <source>
        <dbReference type="ARBA" id="ARBA00012027"/>
    </source>
</evidence>
<organism evidence="9 10">
    <name type="scientific">Nonomuraea salmonea</name>
    <dbReference type="NCBI Taxonomy" id="46181"/>
    <lineage>
        <taxon>Bacteria</taxon>
        <taxon>Bacillati</taxon>
        <taxon>Actinomycetota</taxon>
        <taxon>Actinomycetes</taxon>
        <taxon>Streptosporangiales</taxon>
        <taxon>Streptosporangiaceae</taxon>
        <taxon>Nonomuraea</taxon>
    </lineage>
</organism>
<dbReference type="Pfam" id="PF13091">
    <property type="entry name" value="PLDc_2"/>
    <property type="match status" value="2"/>
</dbReference>
<keyword evidence="4" id="KW-0378">Hydrolase</keyword>